<gene>
    <name evidence="9 13" type="primary">rlmD</name>
    <name evidence="13" type="ORF">HFQ13_01500</name>
</gene>
<dbReference type="PANTHER" id="PTHR11061">
    <property type="entry name" value="RNA M5U METHYLTRANSFERASE"/>
    <property type="match status" value="1"/>
</dbReference>
<feature type="active site" evidence="11">
    <location>
        <position position="397"/>
    </location>
</feature>
<dbReference type="InterPro" id="IPR001566">
    <property type="entry name" value="23S_rRNA_MeTrfase_RlmD"/>
</dbReference>
<feature type="domain" description="TRAM" evidence="12">
    <location>
        <begin position="5"/>
        <end position="64"/>
    </location>
</feature>
<dbReference type="GO" id="GO:0070041">
    <property type="term" value="F:rRNA (uridine-C5-)-methyltransferase activity"/>
    <property type="evidence" value="ECO:0007669"/>
    <property type="project" value="UniProtKB-UniRule"/>
</dbReference>
<comment type="similarity">
    <text evidence="9">Belongs to the class I-like SAM-binding methyltransferase superfamily. RNA M5U methyltransferase family. RlmD subfamily.</text>
</comment>
<dbReference type="InterPro" id="IPR012340">
    <property type="entry name" value="NA-bd_OB-fold"/>
</dbReference>
<dbReference type="InterPro" id="IPR002792">
    <property type="entry name" value="TRAM_dom"/>
</dbReference>
<dbReference type="PROSITE" id="PS01230">
    <property type="entry name" value="TRMA_1"/>
    <property type="match status" value="1"/>
</dbReference>
<organism evidence="13 14">
    <name type="scientific">Igneacidithiobacillus copahuensis</name>
    <dbReference type="NCBI Taxonomy" id="2724909"/>
    <lineage>
        <taxon>Bacteria</taxon>
        <taxon>Pseudomonadati</taxon>
        <taxon>Pseudomonadota</taxon>
        <taxon>Acidithiobacillia</taxon>
        <taxon>Acidithiobacillales</taxon>
        <taxon>Acidithiobacillaceae</taxon>
        <taxon>Igneacidithiobacillus</taxon>
    </lineage>
</organism>
<evidence type="ECO:0000256" key="10">
    <source>
        <dbReference type="PROSITE-ProRule" id="PRU01024"/>
    </source>
</evidence>
<sequence length="440" mass="48065">MTRPKPIRGTAPCTLRIDSLDGEGVGVARADGKVTFVAGALPGEEIVAQVYEGTPRYDRARLLEVQRAASQRVTPRCPHAGVCGGCSLQHLEASAQIAVKQRHLEEQLWQIGKVRPERILPPIAGPSFGYRRKARLSVRVPATRGVLVGFREYHSSYVAEMESCAVLDPRVGERILDLRALIARLHNPRIIPQIEVACSDEVAALVFRHLEALPPTDEELLRLFGQTHNLQIWLQSAGPDSLRCISESDPQALFYDLPEYDVRLAFSPLVFTQVNASINPVLVHRALALLDPQVGEHIADLFCGLGNFTLPIARAGAKVLGIEGERRLTALGSANAAANGLAERVEFRCADLAQESLDEVLAGHPVRKLLIDPPRSGAIEILKGIGPTIERLVYVSCNPDTLARDAGYLVQQLGFRLRCAGVVNMFPHTAHVESVALFTR</sequence>
<feature type="active site" description="Nucleophile" evidence="9 10">
    <location>
        <position position="397"/>
    </location>
</feature>
<keyword evidence="7 9" id="KW-0408">Iron</keyword>
<dbReference type="AlphaFoldDB" id="A0AAE2YMY0"/>
<evidence type="ECO:0000256" key="7">
    <source>
        <dbReference type="ARBA" id="ARBA00023004"/>
    </source>
</evidence>
<feature type="binding site" evidence="9">
    <location>
        <position position="77"/>
    </location>
    <ligand>
        <name>[4Fe-4S] cluster</name>
        <dbReference type="ChEBI" id="CHEBI:49883"/>
    </ligand>
</feature>
<dbReference type="InterPro" id="IPR030391">
    <property type="entry name" value="MeTrfase_TrmA_CS"/>
</dbReference>
<evidence type="ECO:0000313" key="14">
    <source>
        <dbReference type="Proteomes" id="UP001197378"/>
    </source>
</evidence>
<keyword evidence="14" id="KW-1185">Reference proteome</keyword>
<dbReference type="EC" id="2.1.1.190" evidence="9"/>
<comment type="catalytic activity">
    <reaction evidence="9">
        <text>uridine(1939) in 23S rRNA + S-adenosyl-L-methionine = 5-methyluridine(1939) in 23S rRNA + S-adenosyl-L-homocysteine + H(+)</text>
        <dbReference type="Rhea" id="RHEA:42908"/>
        <dbReference type="Rhea" id="RHEA-COMP:10278"/>
        <dbReference type="Rhea" id="RHEA-COMP:10279"/>
        <dbReference type="ChEBI" id="CHEBI:15378"/>
        <dbReference type="ChEBI" id="CHEBI:57856"/>
        <dbReference type="ChEBI" id="CHEBI:59789"/>
        <dbReference type="ChEBI" id="CHEBI:65315"/>
        <dbReference type="ChEBI" id="CHEBI:74447"/>
        <dbReference type="EC" id="2.1.1.190"/>
    </reaction>
</comment>
<dbReference type="RefSeq" id="WP_215871551.1">
    <property type="nucleotide sequence ID" value="NZ_JAAXYO010000028.1"/>
</dbReference>
<dbReference type="GO" id="GO:0005506">
    <property type="term" value="F:iron ion binding"/>
    <property type="evidence" value="ECO:0007669"/>
    <property type="project" value="UniProtKB-UniRule"/>
</dbReference>
<dbReference type="PANTHER" id="PTHR11061:SF49">
    <property type="entry name" value="23S RRNA (URACIL(1939)-C(5))-METHYLTRANSFERASE RLMD"/>
    <property type="match status" value="1"/>
</dbReference>
<feature type="binding site" evidence="9 10">
    <location>
        <position position="273"/>
    </location>
    <ligand>
        <name>S-adenosyl-L-methionine</name>
        <dbReference type="ChEBI" id="CHEBI:59789"/>
    </ligand>
</feature>
<dbReference type="Proteomes" id="UP001197378">
    <property type="component" value="Unassembled WGS sequence"/>
</dbReference>
<dbReference type="Pfam" id="PF05958">
    <property type="entry name" value="tRNA_U5-meth_tr"/>
    <property type="match status" value="1"/>
</dbReference>
<evidence type="ECO:0000256" key="5">
    <source>
        <dbReference type="ARBA" id="ARBA00022691"/>
    </source>
</evidence>
<comment type="function">
    <text evidence="9">Catalyzes the formation of 5-methyl-uridine at position 1939 (m5U1939) in 23S rRNA.</text>
</comment>
<keyword evidence="5 9" id="KW-0949">S-adenosyl-L-methionine</keyword>
<dbReference type="GO" id="GO:0051539">
    <property type="term" value="F:4 iron, 4 sulfur cluster binding"/>
    <property type="evidence" value="ECO:0007669"/>
    <property type="project" value="UniProtKB-KW"/>
</dbReference>
<dbReference type="InterPro" id="IPR029063">
    <property type="entry name" value="SAM-dependent_MTases_sf"/>
</dbReference>
<feature type="binding site" evidence="9 10">
    <location>
        <position position="323"/>
    </location>
    <ligand>
        <name>S-adenosyl-L-methionine</name>
        <dbReference type="ChEBI" id="CHEBI:59789"/>
    </ligand>
</feature>
<name>A0AAE2YMY0_9PROT</name>
<dbReference type="Gene3D" id="2.40.50.1070">
    <property type="match status" value="1"/>
</dbReference>
<accession>A0AAE2YMY0</accession>
<keyword evidence="4 9" id="KW-0808">Transferase</keyword>
<comment type="caution">
    <text evidence="13">The sequence shown here is derived from an EMBL/GenBank/DDBJ whole genome shotgun (WGS) entry which is preliminary data.</text>
</comment>
<dbReference type="PROSITE" id="PS50926">
    <property type="entry name" value="TRAM"/>
    <property type="match status" value="1"/>
</dbReference>
<dbReference type="GO" id="GO:0070475">
    <property type="term" value="P:rRNA base methylation"/>
    <property type="evidence" value="ECO:0007669"/>
    <property type="project" value="TreeGrafter"/>
</dbReference>
<dbReference type="Gene3D" id="2.40.50.140">
    <property type="entry name" value="Nucleic acid-binding proteins"/>
    <property type="match status" value="1"/>
</dbReference>
<dbReference type="SUPFAM" id="SSF53335">
    <property type="entry name" value="S-adenosyl-L-methionine-dependent methyltransferases"/>
    <property type="match status" value="1"/>
</dbReference>
<dbReference type="NCBIfam" id="TIGR00479">
    <property type="entry name" value="rumA"/>
    <property type="match status" value="1"/>
</dbReference>
<dbReference type="CDD" id="cd02440">
    <property type="entry name" value="AdoMet_MTases"/>
    <property type="match status" value="1"/>
</dbReference>
<evidence type="ECO:0000256" key="9">
    <source>
        <dbReference type="HAMAP-Rule" id="MF_01010"/>
    </source>
</evidence>
<dbReference type="FunFam" id="2.40.50.140:FF:000097">
    <property type="entry name" value="23S rRNA (uracil(1939)-C(5))-methyltransferase RlmD"/>
    <property type="match status" value="1"/>
</dbReference>
<keyword evidence="1 9" id="KW-0004">4Fe-4S</keyword>
<feature type="binding site" evidence="9">
    <location>
        <position position="351"/>
    </location>
    <ligand>
        <name>S-adenosyl-L-methionine</name>
        <dbReference type="ChEBI" id="CHEBI:59789"/>
    </ligand>
</feature>
<keyword evidence="8 9" id="KW-0411">Iron-sulfur</keyword>
<keyword evidence="6 9" id="KW-0479">Metal-binding</keyword>
<evidence type="ECO:0000256" key="6">
    <source>
        <dbReference type="ARBA" id="ARBA00022723"/>
    </source>
</evidence>
<dbReference type="EMBL" id="JAAXYO010000028">
    <property type="protein sequence ID" value="MBU2786900.1"/>
    <property type="molecule type" value="Genomic_DNA"/>
</dbReference>
<evidence type="ECO:0000256" key="8">
    <source>
        <dbReference type="ARBA" id="ARBA00023014"/>
    </source>
</evidence>
<dbReference type="InterPro" id="IPR030390">
    <property type="entry name" value="MeTrfase_TrmA_AS"/>
</dbReference>
<evidence type="ECO:0000313" key="13">
    <source>
        <dbReference type="EMBL" id="MBU2786900.1"/>
    </source>
</evidence>
<feature type="binding site" evidence="9">
    <location>
        <position position="83"/>
    </location>
    <ligand>
        <name>[4Fe-4S] cluster</name>
        <dbReference type="ChEBI" id="CHEBI:49883"/>
    </ligand>
</feature>
<evidence type="ECO:0000256" key="4">
    <source>
        <dbReference type="ARBA" id="ARBA00022679"/>
    </source>
</evidence>
<feature type="binding site" evidence="9 10">
    <location>
        <position position="372"/>
    </location>
    <ligand>
        <name>S-adenosyl-L-methionine</name>
        <dbReference type="ChEBI" id="CHEBI:59789"/>
    </ligand>
</feature>
<keyword evidence="2 9" id="KW-0698">rRNA processing</keyword>
<feature type="binding site" evidence="9">
    <location>
        <position position="86"/>
    </location>
    <ligand>
        <name>[4Fe-4S] cluster</name>
        <dbReference type="ChEBI" id="CHEBI:49883"/>
    </ligand>
</feature>
<proteinExistence type="inferred from homology"/>
<feature type="binding site" evidence="9">
    <location>
        <position position="307"/>
    </location>
    <ligand>
        <name>S-adenosyl-L-methionine</name>
        <dbReference type="ChEBI" id="CHEBI:59789"/>
    </ligand>
</feature>
<evidence type="ECO:0000256" key="11">
    <source>
        <dbReference type="PROSITE-ProRule" id="PRU10015"/>
    </source>
</evidence>
<dbReference type="NCBIfam" id="NF009639">
    <property type="entry name" value="PRK13168.1"/>
    <property type="match status" value="1"/>
</dbReference>
<dbReference type="GO" id="GO:0003723">
    <property type="term" value="F:RNA binding"/>
    <property type="evidence" value="ECO:0007669"/>
    <property type="project" value="InterPro"/>
</dbReference>
<dbReference type="HAMAP" id="MF_01010">
    <property type="entry name" value="23SrRNA_methyltr_RlmD"/>
    <property type="match status" value="1"/>
</dbReference>
<protein>
    <recommendedName>
        <fullName evidence="9">23S rRNA (uracil(1939)-C(5))-methyltransferase RlmD</fullName>
        <ecNumber evidence="9">2.1.1.190</ecNumber>
    </recommendedName>
    <alternativeName>
        <fullName evidence="9">23S rRNA(m5U1939)-methyltransferase</fullName>
    </alternativeName>
</protein>
<dbReference type="InterPro" id="IPR010280">
    <property type="entry name" value="U5_MeTrfase_fam"/>
</dbReference>
<reference evidence="13" key="1">
    <citation type="journal article" date="2021" name="ISME J.">
        <title>Genomic evolution of the class Acidithiobacillia: deep-branching Proteobacteria living in extreme acidic conditions.</title>
        <authorList>
            <person name="Moya-Beltran A."/>
            <person name="Beard S."/>
            <person name="Rojas-Villalobos C."/>
            <person name="Issotta F."/>
            <person name="Gallardo Y."/>
            <person name="Ulloa R."/>
            <person name="Giaveno A."/>
            <person name="Degli Esposti M."/>
            <person name="Johnson D.B."/>
            <person name="Quatrini R."/>
        </authorList>
    </citation>
    <scope>NUCLEOTIDE SEQUENCE</scope>
    <source>
        <strain evidence="13">VAN18-1</strain>
    </source>
</reference>
<evidence type="ECO:0000256" key="1">
    <source>
        <dbReference type="ARBA" id="ARBA00022485"/>
    </source>
</evidence>
<keyword evidence="3 9" id="KW-0489">Methyltransferase</keyword>
<evidence type="ECO:0000256" key="2">
    <source>
        <dbReference type="ARBA" id="ARBA00022552"/>
    </source>
</evidence>
<feature type="binding site" evidence="9">
    <location>
        <position position="164"/>
    </location>
    <ligand>
        <name>[4Fe-4S] cluster</name>
        <dbReference type="ChEBI" id="CHEBI:49883"/>
    </ligand>
</feature>
<dbReference type="PROSITE" id="PS01231">
    <property type="entry name" value="TRMA_2"/>
    <property type="match status" value="1"/>
</dbReference>
<dbReference type="Gene3D" id="3.40.50.150">
    <property type="entry name" value="Vaccinia Virus protein VP39"/>
    <property type="match status" value="1"/>
</dbReference>
<feature type="binding site" evidence="9 10">
    <location>
        <position position="302"/>
    </location>
    <ligand>
        <name>S-adenosyl-L-methionine</name>
        <dbReference type="ChEBI" id="CHEBI:59789"/>
    </ligand>
</feature>
<dbReference type="PROSITE" id="PS51687">
    <property type="entry name" value="SAM_MT_RNA_M5U"/>
    <property type="match status" value="1"/>
</dbReference>
<evidence type="ECO:0000259" key="12">
    <source>
        <dbReference type="PROSITE" id="PS50926"/>
    </source>
</evidence>
<dbReference type="SUPFAM" id="SSF50249">
    <property type="entry name" value="Nucleic acid-binding proteins"/>
    <property type="match status" value="1"/>
</dbReference>
<evidence type="ECO:0000256" key="3">
    <source>
        <dbReference type="ARBA" id="ARBA00022603"/>
    </source>
</evidence>